<evidence type="ECO:0000313" key="6">
    <source>
        <dbReference type="EMBL" id="KAK2707610.1"/>
    </source>
</evidence>
<dbReference type="SUPFAM" id="SSF57535">
    <property type="entry name" value="Complement control module/SCR domain"/>
    <property type="match status" value="1"/>
</dbReference>
<protein>
    <recommendedName>
        <fullName evidence="5">Sushi domain-containing protein</fullName>
    </recommendedName>
</protein>
<keyword evidence="2" id="KW-0768">Sushi</keyword>
<feature type="region of interest" description="Disordered" evidence="3">
    <location>
        <begin position="113"/>
        <end position="132"/>
    </location>
</feature>
<dbReference type="InterPro" id="IPR035976">
    <property type="entry name" value="Sushi/SCR/CCP_sf"/>
</dbReference>
<evidence type="ECO:0000256" key="2">
    <source>
        <dbReference type="PROSITE-ProRule" id="PRU00302"/>
    </source>
</evidence>
<feature type="domain" description="Sushi" evidence="5">
    <location>
        <begin position="1"/>
        <end position="52"/>
    </location>
</feature>
<name>A0AA88L4I1_ARTSF</name>
<evidence type="ECO:0000259" key="5">
    <source>
        <dbReference type="PROSITE" id="PS50923"/>
    </source>
</evidence>
<dbReference type="AlphaFoldDB" id="A0AA88L4I1"/>
<dbReference type="EMBL" id="JAVRJZ010000019">
    <property type="protein sequence ID" value="KAK2707610.1"/>
    <property type="molecule type" value="Genomic_DNA"/>
</dbReference>
<dbReference type="PROSITE" id="PS50923">
    <property type="entry name" value="SUSHI"/>
    <property type="match status" value="1"/>
</dbReference>
<keyword evidence="4" id="KW-0472">Membrane</keyword>
<keyword evidence="4" id="KW-1133">Transmembrane helix</keyword>
<proteinExistence type="predicted"/>
<comment type="caution">
    <text evidence="6">The sequence shown here is derived from an EMBL/GenBank/DDBJ whole genome shotgun (WGS) entry which is preliminary data.</text>
</comment>
<feature type="non-terminal residue" evidence="6">
    <location>
        <position position="556"/>
    </location>
</feature>
<evidence type="ECO:0000256" key="4">
    <source>
        <dbReference type="SAM" id="Phobius"/>
    </source>
</evidence>
<dbReference type="InterPro" id="IPR000436">
    <property type="entry name" value="Sushi_SCR_CCP_dom"/>
</dbReference>
<evidence type="ECO:0000256" key="3">
    <source>
        <dbReference type="SAM" id="MobiDB-lite"/>
    </source>
</evidence>
<accession>A0AA88L4I1</accession>
<dbReference type="CDD" id="cd00033">
    <property type="entry name" value="CCP"/>
    <property type="match status" value="1"/>
</dbReference>
<dbReference type="Proteomes" id="UP001187531">
    <property type="component" value="Unassembled WGS sequence"/>
</dbReference>
<keyword evidence="4" id="KW-0812">Transmembrane</keyword>
<organism evidence="6 7">
    <name type="scientific">Artemia franciscana</name>
    <name type="common">Brine shrimp</name>
    <name type="synonym">Artemia sanfranciscana</name>
    <dbReference type="NCBI Taxonomy" id="6661"/>
    <lineage>
        <taxon>Eukaryota</taxon>
        <taxon>Metazoa</taxon>
        <taxon>Ecdysozoa</taxon>
        <taxon>Arthropoda</taxon>
        <taxon>Crustacea</taxon>
        <taxon>Branchiopoda</taxon>
        <taxon>Anostraca</taxon>
        <taxon>Artemiidae</taxon>
        <taxon>Artemia</taxon>
    </lineage>
</organism>
<dbReference type="Pfam" id="PF00084">
    <property type="entry name" value="Sushi"/>
    <property type="match status" value="1"/>
</dbReference>
<evidence type="ECO:0000256" key="1">
    <source>
        <dbReference type="ARBA" id="ARBA00023157"/>
    </source>
</evidence>
<reference evidence="6" key="1">
    <citation type="submission" date="2023-07" db="EMBL/GenBank/DDBJ databases">
        <title>Chromosome-level genome assembly of Artemia franciscana.</title>
        <authorList>
            <person name="Jo E."/>
        </authorList>
    </citation>
    <scope>NUCLEOTIDE SEQUENCE</scope>
    <source>
        <tissue evidence="6">Whole body</tissue>
    </source>
</reference>
<sequence length="556" mass="60815">KLSTSTYYIRSYFKGTNIVYSCRPGYWLHGPSLLVCRSNGCWDPIEPPVCVSGSFLGFSDFDSVDVSSGMTLLVAVGTASCVICILAIVWLLISCIPRNERYRRRELRNPLSSIRRRAAPSPPQENREGTFIPSQRPDIPFPWDLLCPRRISNPASPIPPSSEGSQVSVDPDRLALIAFAEGVQQRASLPYILKWHCSDLAWQSKWIGVILGHLHMFIGAGSGRRTGEVTLPSYEDAVRERAPPPYDAVVGTFRGVIRSSVAPMALRTVRTGRRSRTGGNLQNRATERIDNSDSVSQHSAFSGPFFPNRCGGDKSPLKSHLAKSFTALYPKMALLGSGLAIEMDWCHSWTSSHVTLPSYEDAVRERAPPPYDAVVGTFRGVIRSSVAPMALRTVRTGRRSRTGGNLQNRATERIDNSDSNVPKDPCRIDLQPPSFADILRALKNLKHNKEPGEDGISAEMYKGSLRTASYAGSIGSLDTVAASEGSGSTVVTHASDATSYSASSANSQTASTRGVCGSLASFDTLSMQNNEEESDWRVTNPLPRPLFLQSHPMKFF</sequence>
<comment type="caution">
    <text evidence="2">Lacks conserved residue(s) required for the propagation of feature annotation.</text>
</comment>
<keyword evidence="7" id="KW-1185">Reference proteome</keyword>
<gene>
    <name evidence="6" type="ORF">QYM36_015348</name>
</gene>
<keyword evidence="1" id="KW-1015">Disulfide bond</keyword>
<feature type="transmembrane region" description="Helical" evidence="4">
    <location>
        <begin position="72"/>
        <end position="96"/>
    </location>
</feature>
<evidence type="ECO:0000313" key="7">
    <source>
        <dbReference type="Proteomes" id="UP001187531"/>
    </source>
</evidence>
<dbReference type="Gene3D" id="2.10.70.10">
    <property type="entry name" value="Complement Module, domain 1"/>
    <property type="match status" value="1"/>
</dbReference>